<accession>A0A8S1H6I6</accession>
<protein>
    <submittedName>
        <fullName evidence="2">Uncharacterized protein</fullName>
    </submittedName>
</protein>
<keyword evidence="1" id="KW-0472">Membrane</keyword>
<dbReference type="AlphaFoldDB" id="A0A8S1H6I6"/>
<feature type="transmembrane region" description="Helical" evidence="1">
    <location>
        <begin position="152"/>
        <end position="172"/>
    </location>
</feature>
<organism evidence="2 3">
    <name type="scientific">Caenorhabditis auriculariae</name>
    <dbReference type="NCBI Taxonomy" id="2777116"/>
    <lineage>
        <taxon>Eukaryota</taxon>
        <taxon>Metazoa</taxon>
        <taxon>Ecdysozoa</taxon>
        <taxon>Nematoda</taxon>
        <taxon>Chromadorea</taxon>
        <taxon>Rhabditida</taxon>
        <taxon>Rhabditina</taxon>
        <taxon>Rhabditomorpha</taxon>
        <taxon>Rhabditoidea</taxon>
        <taxon>Rhabditidae</taxon>
        <taxon>Peloderinae</taxon>
        <taxon>Caenorhabditis</taxon>
    </lineage>
</organism>
<evidence type="ECO:0000256" key="1">
    <source>
        <dbReference type="SAM" id="Phobius"/>
    </source>
</evidence>
<gene>
    <name evidence="2" type="ORF">CAUJ_LOCUS7208</name>
</gene>
<keyword evidence="3" id="KW-1185">Reference proteome</keyword>
<dbReference type="EMBL" id="CAJGYM010000020">
    <property type="protein sequence ID" value="CAD6191289.1"/>
    <property type="molecule type" value="Genomic_DNA"/>
</dbReference>
<feature type="transmembrane region" description="Helical" evidence="1">
    <location>
        <begin position="78"/>
        <end position="100"/>
    </location>
</feature>
<reference evidence="2" key="1">
    <citation type="submission" date="2020-10" db="EMBL/GenBank/DDBJ databases">
        <authorList>
            <person name="Kikuchi T."/>
        </authorList>
    </citation>
    <scope>NUCLEOTIDE SEQUENCE</scope>
    <source>
        <strain evidence="2">NKZ352</strain>
    </source>
</reference>
<name>A0A8S1H6I6_9PELO</name>
<dbReference type="Proteomes" id="UP000835052">
    <property type="component" value="Unassembled WGS sequence"/>
</dbReference>
<feature type="transmembrane region" description="Helical" evidence="1">
    <location>
        <begin position="106"/>
        <end position="123"/>
    </location>
</feature>
<evidence type="ECO:0000313" key="3">
    <source>
        <dbReference type="Proteomes" id="UP000835052"/>
    </source>
</evidence>
<keyword evidence="1" id="KW-0812">Transmembrane</keyword>
<proteinExistence type="predicted"/>
<comment type="caution">
    <text evidence="2">The sequence shown here is derived from an EMBL/GenBank/DDBJ whole genome shotgun (WGS) entry which is preliminary data.</text>
</comment>
<keyword evidence="1" id="KW-1133">Transmembrane helix</keyword>
<feature type="transmembrane region" description="Helical" evidence="1">
    <location>
        <begin position="28"/>
        <end position="57"/>
    </location>
</feature>
<feature type="transmembrane region" description="Helical" evidence="1">
    <location>
        <begin position="192"/>
        <end position="211"/>
    </location>
</feature>
<sequence length="228" mass="25044">MPLATALPAVVGGICCFACPFFFSTGPGILFLHFLIVNAVIPDASISVAPSLLLPAAAILQLLEQILKLNKKEKKLSWYWTIVCFASLYLFDYVIVLLFRMASLETSLILLFLLLIVGFFAFAEDPTPQAVPFDILVDVESSDLFRESGHPFHCLGFCGTYMYLVVLLSFVLHVDFLRSEMASGLWNVLRGLASMGTMLTPALFGGLVHSLKTASQKMTSKKCNIVHA</sequence>
<evidence type="ECO:0000313" key="2">
    <source>
        <dbReference type="EMBL" id="CAD6191289.1"/>
    </source>
</evidence>